<name>A0A420YLW3_9PEZI</name>
<evidence type="ECO:0000259" key="13">
    <source>
        <dbReference type="Pfam" id="PF03177"/>
    </source>
</evidence>
<dbReference type="GO" id="GO:0017056">
    <property type="term" value="F:structural constituent of nuclear pore"/>
    <property type="evidence" value="ECO:0007669"/>
    <property type="project" value="InterPro"/>
</dbReference>
<evidence type="ECO:0000256" key="5">
    <source>
        <dbReference type="ARBA" id="ARBA00022448"/>
    </source>
</evidence>
<comment type="subcellular location">
    <subcellularLocation>
        <location evidence="1">Nucleus membrane</location>
        <topology evidence="1">Peripheral membrane protein</topology>
        <orientation evidence="1">Cytoplasmic side</orientation>
    </subcellularLocation>
    <subcellularLocation>
        <location evidence="3">Nucleus membrane</location>
        <topology evidence="3">Peripheral membrane protein</topology>
        <orientation evidence="3">Nucleoplasmic side</orientation>
    </subcellularLocation>
    <subcellularLocation>
        <location evidence="2">Nucleus</location>
        <location evidence="2">Nuclear pore complex</location>
    </subcellularLocation>
</comment>
<keyword evidence="9" id="KW-0906">Nuclear pore complex</keyword>
<comment type="similarity">
    <text evidence="4">Belongs to the non-repetitive/WGA-negative nucleoporin family.</text>
</comment>
<dbReference type="FunFam" id="1.25.40.450:FF:000002">
    <property type="entry name" value="Putative non-repetitive nucleoporin"/>
    <property type="match status" value="1"/>
</dbReference>
<evidence type="ECO:0000256" key="12">
    <source>
        <dbReference type="SAM" id="MobiDB-lite"/>
    </source>
</evidence>
<dbReference type="Gene3D" id="1.20.58.1780">
    <property type="match status" value="1"/>
</dbReference>
<dbReference type="Pfam" id="PF08801">
    <property type="entry name" value="Nucleoporin_N"/>
    <property type="match status" value="1"/>
</dbReference>
<feature type="compositionally biased region" description="Basic and acidic residues" evidence="12">
    <location>
        <begin position="1"/>
        <end position="11"/>
    </location>
</feature>
<dbReference type="InterPro" id="IPR004870">
    <property type="entry name" value="Nucleoporin_Nup155"/>
</dbReference>
<dbReference type="GO" id="GO:0006606">
    <property type="term" value="P:protein import into nucleus"/>
    <property type="evidence" value="ECO:0007669"/>
    <property type="project" value="TreeGrafter"/>
</dbReference>
<evidence type="ECO:0000256" key="3">
    <source>
        <dbReference type="ARBA" id="ARBA00004620"/>
    </source>
</evidence>
<evidence type="ECO:0000256" key="11">
    <source>
        <dbReference type="ARBA" id="ARBA00023242"/>
    </source>
</evidence>
<dbReference type="GO" id="GO:0051028">
    <property type="term" value="P:mRNA transport"/>
    <property type="evidence" value="ECO:0007669"/>
    <property type="project" value="UniProtKB-KW"/>
</dbReference>
<dbReference type="InterPro" id="IPR007187">
    <property type="entry name" value="Nucleoporin_Nup133/Nup155_C"/>
</dbReference>
<dbReference type="Pfam" id="PF03177">
    <property type="entry name" value="Nucleoporin_C"/>
    <property type="match status" value="1"/>
</dbReference>
<keyword evidence="10" id="KW-0472">Membrane</keyword>
<dbReference type="InterPro" id="IPR042533">
    <property type="entry name" value="Nucleoporin_Nup155_C_1"/>
</dbReference>
<evidence type="ECO:0000256" key="4">
    <source>
        <dbReference type="ARBA" id="ARBA00007373"/>
    </source>
</evidence>
<dbReference type="InterPro" id="IPR042538">
    <property type="entry name" value="Nucleoporin_Nup155_C_3"/>
</dbReference>
<keyword evidence="7" id="KW-0653">Protein transport</keyword>
<dbReference type="EMBL" id="QVQW01000003">
    <property type="protein sequence ID" value="RKU48870.1"/>
    <property type="molecule type" value="Genomic_DNA"/>
</dbReference>
<keyword evidence="6" id="KW-0509">mRNA transport</keyword>
<evidence type="ECO:0000256" key="1">
    <source>
        <dbReference type="ARBA" id="ARBA00004335"/>
    </source>
</evidence>
<evidence type="ECO:0000313" key="15">
    <source>
        <dbReference type="EMBL" id="RKU48870.1"/>
    </source>
</evidence>
<evidence type="ECO:0000256" key="7">
    <source>
        <dbReference type="ARBA" id="ARBA00022927"/>
    </source>
</evidence>
<reference evidence="15 16" key="1">
    <citation type="submission" date="2018-08" db="EMBL/GenBank/DDBJ databases">
        <title>Draft genome of the lignicolous fungus Coniochaeta pulveracea.</title>
        <authorList>
            <person name="Borstlap C.J."/>
            <person name="De Witt R.N."/>
            <person name="Botha A."/>
            <person name="Volschenk H."/>
        </authorList>
    </citation>
    <scope>NUCLEOTIDE SEQUENCE [LARGE SCALE GENOMIC DNA]</scope>
    <source>
        <strain evidence="15 16">CAB683</strain>
    </source>
</reference>
<dbReference type="Gene3D" id="1.25.40.450">
    <property type="entry name" value="Nucleoporin, helical domain, N-terminal subdomain"/>
    <property type="match status" value="1"/>
</dbReference>
<keyword evidence="11" id="KW-0539">Nucleus</keyword>
<dbReference type="GO" id="GO:0000972">
    <property type="term" value="P:transcription-dependent tethering of RNA polymerase II gene DNA at nuclear periphery"/>
    <property type="evidence" value="ECO:0007669"/>
    <property type="project" value="TreeGrafter"/>
</dbReference>
<dbReference type="GO" id="GO:0006405">
    <property type="term" value="P:RNA export from nucleus"/>
    <property type="evidence" value="ECO:0007669"/>
    <property type="project" value="TreeGrafter"/>
</dbReference>
<evidence type="ECO:0008006" key="17">
    <source>
        <dbReference type="Google" id="ProtNLM"/>
    </source>
</evidence>
<dbReference type="PANTHER" id="PTHR10350">
    <property type="entry name" value="NUCLEAR PORE COMPLEX PROTEIN NUP155"/>
    <property type="match status" value="1"/>
</dbReference>
<dbReference type="GO" id="GO:0051292">
    <property type="term" value="P:nuclear pore complex assembly"/>
    <property type="evidence" value="ECO:0007669"/>
    <property type="project" value="UniProtKB-ARBA"/>
</dbReference>
<feature type="region of interest" description="Disordered" evidence="12">
    <location>
        <begin position="1"/>
        <end position="99"/>
    </location>
</feature>
<dbReference type="InterPro" id="IPR042537">
    <property type="entry name" value="Nucleoporin_Nup155_C_2"/>
</dbReference>
<keyword evidence="8" id="KW-0811">Translocation</keyword>
<proteinExistence type="inferred from homology"/>
<dbReference type="PANTHER" id="PTHR10350:SF6">
    <property type="entry name" value="NUCLEAR PORE COMPLEX PROTEIN NUP155"/>
    <property type="match status" value="1"/>
</dbReference>
<evidence type="ECO:0000313" key="16">
    <source>
        <dbReference type="Proteomes" id="UP000275385"/>
    </source>
</evidence>
<organism evidence="15 16">
    <name type="scientific">Coniochaeta pulveracea</name>
    <dbReference type="NCBI Taxonomy" id="177199"/>
    <lineage>
        <taxon>Eukaryota</taxon>
        <taxon>Fungi</taxon>
        <taxon>Dikarya</taxon>
        <taxon>Ascomycota</taxon>
        <taxon>Pezizomycotina</taxon>
        <taxon>Sordariomycetes</taxon>
        <taxon>Sordariomycetidae</taxon>
        <taxon>Coniochaetales</taxon>
        <taxon>Coniochaetaceae</taxon>
        <taxon>Coniochaeta</taxon>
    </lineage>
</organism>
<protein>
    <recommendedName>
        <fullName evidence="17">Nucleoporin Nup157/170</fullName>
    </recommendedName>
</protein>
<keyword evidence="16" id="KW-1185">Reference proteome</keyword>
<evidence type="ECO:0000256" key="10">
    <source>
        <dbReference type="ARBA" id="ARBA00023136"/>
    </source>
</evidence>
<dbReference type="Proteomes" id="UP000275385">
    <property type="component" value="Unassembled WGS sequence"/>
</dbReference>
<dbReference type="GO" id="GO:0031965">
    <property type="term" value="C:nuclear membrane"/>
    <property type="evidence" value="ECO:0007669"/>
    <property type="project" value="UniProtKB-SubCell"/>
</dbReference>
<feature type="domain" description="Nucleoporin Nup133/Nup155-like C-terminal" evidence="13">
    <location>
        <begin position="700"/>
        <end position="1377"/>
    </location>
</feature>
<feature type="compositionally biased region" description="Polar residues" evidence="12">
    <location>
        <begin position="13"/>
        <end position="33"/>
    </location>
</feature>
<evidence type="ECO:0000256" key="6">
    <source>
        <dbReference type="ARBA" id="ARBA00022816"/>
    </source>
</evidence>
<dbReference type="GO" id="GO:0036228">
    <property type="term" value="P:protein localization to nuclear inner membrane"/>
    <property type="evidence" value="ECO:0007669"/>
    <property type="project" value="TreeGrafter"/>
</dbReference>
<dbReference type="OrthoDB" id="338970at2759"/>
<evidence type="ECO:0000256" key="8">
    <source>
        <dbReference type="ARBA" id="ARBA00023010"/>
    </source>
</evidence>
<keyword evidence="5" id="KW-0813">Transport</keyword>
<evidence type="ECO:0000256" key="9">
    <source>
        <dbReference type="ARBA" id="ARBA00023132"/>
    </source>
</evidence>
<dbReference type="Gene3D" id="1.20.120.1880">
    <property type="entry name" value="Nucleoporin, helical C-terminal domain"/>
    <property type="match status" value="1"/>
</dbReference>
<feature type="compositionally biased region" description="Polar residues" evidence="12">
    <location>
        <begin position="54"/>
        <end position="67"/>
    </location>
</feature>
<dbReference type="FunFam" id="1.25.40.440:FF:000001">
    <property type="entry name" value="Nuclear pore complex subunit"/>
    <property type="match status" value="1"/>
</dbReference>
<feature type="domain" description="Nucleoporin Nup133/Nup155-like N-terminal" evidence="14">
    <location>
        <begin position="146"/>
        <end position="600"/>
    </location>
</feature>
<evidence type="ECO:0000259" key="14">
    <source>
        <dbReference type="Pfam" id="PF08801"/>
    </source>
</evidence>
<gene>
    <name evidence="15" type="ORF">DL546_008179</name>
</gene>
<sequence>MDSRPTSDWLRRTGSNTGRSTMAASTFQPTATPMRQVPGAFFNTPAPSRAADPTSRQLFRTNSQSSLGRRGESNAVMAAGSSAARDLETLNQSQAAPEPPLPPILKAARSINQVLQADESFPDLDSYCRPGMSSDYDTQIAGESWAPFNKAQMYPIPDQIFEKLNGGEVVTRMGLFASINHAWAVIDSSLFLWDYTHPNPELIGYEEQDNTITAVALVPPKPGVFVSTITDMLVVATSAEIILLGVATTSTPTGAKNISLYETKMKAVRGSTDVSLIVGSASGRIFFGGDSDTDIHELTYQQAEKWFSPACAKVNHSNPGWSSVLPALPGIDLFSRTTQEHLVDLVIDDTRNLLYSLSSKSTIRTYHMEGPSKLTSAIVKPKEQCLRDITHMLSSRSDLLNERVNIVSISPIASREASKLHLMALTDTGCRLFLSATSSSSYMMNASASTAPQSMQVQFVKFPPPEATTRGRQPAPQFYGAGSEIDTNSRTLLTSVSGQRFPPGYFFDFVRKEQNPGSDTLFVSSPDTGRIKNTTSALALKYYEQACWIDLGESNRAIAVGCISKPFGAAQQPLGFGNELAVQFDDAPSEFAVLTNTGVHVIRRRRLVDIFATAIRGQNGDEGLNKETQKFSSLYGRVETISAALAVACGQGSDLRSGTSRAVDQATEDRAKTVFIDLGGQPTLSETEGAQITTDSVKLSYRYEALSLYLTRLVRTLWKSRVITLGTVPAGGLTVVSTIPPSKLAEVQANMARLTTFLHANRGVIQGLSGPSDLARASSRQEEIALQAEHQALYALQKLMESISEGISFVLMLFDERVTDIFLRLDDTSRQQLRDLTFEELFSQTSGKELAKLLVKAIVNRNIESGANVETVADALRRRCGSFCSPDDVVIFKAQEQLQRATEQAGNPNVLRTLLSESLRLFERVAGSLSSANLRAAVEQYTALRYYAGAIQLCLTVAREKDRGNSALAWVNEGRPSNDVRQTAFEERKRCYDLIHNVMTQLDAASGAEPDEIDGRPTLMKTKRLEAYEVVNFSDDEVFHFDLYEWYLEQNWTDRILAINSPHVVTFLQRLAARDAQHAELLCRFYTHRERFFEAAQVQSDLAKSDLSLGIKKRITQLSRAKTNAMINTEGVSRQQQQLLNHEVTDLLEIAQIQDNLLERLQADSRLPEERLEEVVRVLDGPIQELSVLFNDYADQAGYYDICLLIYHAADFHNSRVIAETWENLIASTHHEIEERQQIWEMHRAGQPLPADVEVPNGPPPYPYEMVTQQIQSIAHLTSLDSLVFPLDTLLPTVCKYAISNGQDASIGADPAWPVLLFGQLGVAPNIIVRVLEQIFDTQEAPFTGRRRKSVVLWIDVAVDAWLTEFDRRGGVSSSSRATGEGALGGWVSDLLGRCAECLQQIANARGNASTAEAEELADLRMKTLALQKLVNKSTATSHMTASLFG</sequence>
<dbReference type="GO" id="GO:0044611">
    <property type="term" value="C:nuclear pore inner ring"/>
    <property type="evidence" value="ECO:0007669"/>
    <property type="project" value="TreeGrafter"/>
</dbReference>
<accession>A0A420YLW3</accession>
<dbReference type="InterPro" id="IPR014908">
    <property type="entry name" value="Nucleoporin_Nup133/Nup155_N"/>
</dbReference>
<comment type="caution">
    <text evidence="15">The sequence shown here is derived from an EMBL/GenBank/DDBJ whole genome shotgun (WGS) entry which is preliminary data.</text>
</comment>
<dbReference type="STRING" id="177199.A0A420YLW3"/>
<evidence type="ECO:0000256" key="2">
    <source>
        <dbReference type="ARBA" id="ARBA00004567"/>
    </source>
</evidence>
<dbReference type="Gene3D" id="1.25.40.440">
    <property type="entry name" value="Nucleoporin, helical domain, central subdomain"/>
    <property type="match status" value="1"/>
</dbReference>